<feature type="transmembrane region" description="Helical" evidence="7">
    <location>
        <begin position="248"/>
        <end position="270"/>
    </location>
</feature>
<dbReference type="PANTHER" id="PTHR43163">
    <property type="entry name" value="DIPEPTIDE TRANSPORT SYSTEM PERMEASE PROTEIN DPPB-RELATED"/>
    <property type="match status" value="1"/>
</dbReference>
<keyword evidence="2 7" id="KW-0813">Transport</keyword>
<dbReference type="SUPFAM" id="SSF161098">
    <property type="entry name" value="MetI-like"/>
    <property type="match status" value="1"/>
</dbReference>
<evidence type="ECO:0000256" key="1">
    <source>
        <dbReference type="ARBA" id="ARBA00004651"/>
    </source>
</evidence>
<feature type="transmembrane region" description="Helical" evidence="7">
    <location>
        <begin position="298"/>
        <end position="320"/>
    </location>
</feature>
<comment type="similarity">
    <text evidence="7">Belongs to the binding-protein-dependent transport system permease family.</text>
</comment>
<comment type="subcellular location">
    <subcellularLocation>
        <location evidence="1 7">Cell membrane</location>
        <topology evidence="1 7">Multi-pass membrane protein</topology>
    </subcellularLocation>
</comment>
<evidence type="ECO:0000256" key="7">
    <source>
        <dbReference type="RuleBase" id="RU363032"/>
    </source>
</evidence>
<evidence type="ECO:0000256" key="3">
    <source>
        <dbReference type="ARBA" id="ARBA00022475"/>
    </source>
</evidence>
<dbReference type="Proteomes" id="UP001549164">
    <property type="component" value="Unassembled WGS sequence"/>
</dbReference>
<feature type="transmembrane region" description="Helical" evidence="7">
    <location>
        <begin position="114"/>
        <end position="135"/>
    </location>
</feature>
<dbReference type="EMBL" id="JBEPLY010000008">
    <property type="protein sequence ID" value="MET3600578.1"/>
    <property type="molecule type" value="Genomic_DNA"/>
</dbReference>
<dbReference type="Pfam" id="PF19300">
    <property type="entry name" value="BPD_transp_1_N"/>
    <property type="match status" value="1"/>
</dbReference>
<evidence type="ECO:0000259" key="8">
    <source>
        <dbReference type="PROSITE" id="PS50928"/>
    </source>
</evidence>
<protein>
    <submittedName>
        <fullName evidence="9">Peptide/nickel transport system permease protein</fullName>
    </submittedName>
</protein>
<organism evidence="9 10">
    <name type="scientific">Martelella mangrovi</name>
    <dbReference type="NCBI Taxonomy" id="1397477"/>
    <lineage>
        <taxon>Bacteria</taxon>
        <taxon>Pseudomonadati</taxon>
        <taxon>Pseudomonadota</taxon>
        <taxon>Alphaproteobacteria</taxon>
        <taxon>Hyphomicrobiales</taxon>
        <taxon>Aurantimonadaceae</taxon>
        <taxon>Martelella</taxon>
    </lineage>
</organism>
<keyword evidence="10" id="KW-1185">Reference proteome</keyword>
<keyword evidence="4 7" id="KW-0812">Transmembrane</keyword>
<evidence type="ECO:0000256" key="4">
    <source>
        <dbReference type="ARBA" id="ARBA00022692"/>
    </source>
</evidence>
<dbReference type="PANTHER" id="PTHR43163:SF6">
    <property type="entry name" value="DIPEPTIDE TRANSPORT SYSTEM PERMEASE PROTEIN DPPB-RELATED"/>
    <property type="match status" value="1"/>
</dbReference>
<evidence type="ECO:0000313" key="10">
    <source>
        <dbReference type="Proteomes" id="UP001549164"/>
    </source>
</evidence>
<dbReference type="InterPro" id="IPR045621">
    <property type="entry name" value="BPD_transp_1_N"/>
</dbReference>
<dbReference type="Gene3D" id="1.10.3720.10">
    <property type="entry name" value="MetI-like"/>
    <property type="match status" value="1"/>
</dbReference>
<feature type="transmembrane region" description="Helical" evidence="7">
    <location>
        <begin position="21"/>
        <end position="43"/>
    </location>
</feature>
<dbReference type="CDD" id="cd06261">
    <property type="entry name" value="TM_PBP2"/>
    <property type="match status" value="1"/>
</dbReference>
<name>A0ABV2ICE0_9HYPH</name>
<reference evidence="9 10" key="1">
    <citation type="submission" date="2024-06" db="EMBL/GenBank/DDBJ databases">
        <title>Genomic Encyclopedia of Type Strains, Phase IV (KMG-IV): sequencing the most valuable type-strain genomes for metagenomic binning, comparative biology and taxonomic classification.</title>
        <authorList>
            <person name="Goeker M."/>
        </authorList>
    </citation>
    <scope>NUCLEOTIDE SEQUENCE [LARGE SCALE GENOMIC DNA]</scope>
    <source>
        <strain evidence="9 10">DSM 28102</strain>
    </source>
</reference>
<accession>A0ABV2ICE0</accession>
<keyword evidence="6 7" id="KW-0472">Membrane</keyword>
<proteinExistence type="inferred from homology"/>
<keyword evidence="5 7" id="KW-1133">Transmembrane helix</keyword>
<evidence type="ECO:0000256" key="2">
    <source>
        <dbReference type="ARBA" id="ARBA00022448"/>
    </source>
</evidence>
<feature type="domain" description="ABC transmembrane type-1" evidence="8">
    <location>
        <begin position="108"/>
        <end position="313"/>
    </location>
</feature>
<feature type="transmembrane region" description="Helical" evidence="7">
    <location>
        <begin position="187"/>
        <end position="209"/>
    </location>
</feature>
<dbReference type="PROSITE" id="PS50928">
    <property type="entry name" value="ABC_TM1"/>
    <property type="match status" value="1"/>
</dbReference>
<dbReference type="InterPro" id="IPR000515">
    <property type="entry name" value="MetI-like"/>
</dbReference>
<dbReference type="InterPro" id="IPR035906">
    <property type="entry name" value="MetI-like_sf"/>
</dbReference>
<feature type="transmembrane region" description="Helical" evidence="7">
    <location>
        <begin position="147"/>
        <end position="175"/>
    </location>
</feature>
<evidence type="ECO:0000313" key="9">
    <source>
        <dbReference type="EMBL" id="MET3600578.1"/>
    </source>
</evidence>
<evidence type="ECO:0000256" key="5">
    <source>
        <dbReference type="ARBA" id="ARBA00022989"/>
    </source>
</evidence>
<sequence>MARAAYHKAHKGGAPARLARRFAFLVASLLAVSFVIFSVMAAVPGDPAEIMLGTSAAPDTLAALRHQLGLDQPFLLRYIGWLGGVLTGDFGTSYTYSTPVGTLIAERLAVTLPLAGLAILLSVTIALPLGVLAAARPNGPVDLFAALFAQIGIAVPNFWIGLLLILAVALTFGWFPAGGFPDWESGFLTALNALALPAIALAIPQAAVLTRVTRTAVIEIATEDFVRTARAKGATPAYALWRHVVPNALIPVVTMLGMQISVLVAGTVLVENVFTLPGMGTLAYQALAQRDLIVVQNVALLFAVIVMGLNFIVDALYAVIDPRLRR</sequence>
<evidence type="ECO:0000256" key="6">
    <source>
        <dbReference type="ARBA" id="ARBA00023136"/>
    </source>
</evidence>
<gene>
    <name evidence="9" type="ORF">ABID12_002528</name>
</gene>
<comment type="caution">
    <text evidence="9">The sequence shown here is derived from an EMBL/GenBank/DDBJ whole genome shotgun (WGS) entry which is preliminary data.</text>
</comment>
<keyword evidence="3" id="KW-1003">Cell membrane</keyword>
<dbReference type="Pfam" id="PF00528">
    <property type="entry name" value="BPD_transp_1"/>
    <property type="match status" value="1"/>
</dbReference>